<dbReference type="RefSeq" id="WP_265263744.1">
    <property type="nucleotide sequence ID" value="NZ_JAIHOM010000025.1"/>
</dbReference>
<evidence type="ECO:0000313" key="3">
    <source>
        <dbReference type="EMBL" id="MCW6036012.1"/>
    </source>
</evidence>
<reference evidence="3 4" key="1">
    <citation type="submission" date="2021-08" db="EMBL/GenBank/DDBJ databases">
        <title>Draft genome sequence of Spirulina subsalsa with high tolerance to salinity and hype-accumulation of phycocyanin.</title>
        <authorList>
            <person name="Pei H."/>
            <person name="Jiang L."/>
        </authorList>
    </citation>
    <scope>NUCLEOTIDE SEQUENCE [LARGE SCALE GENOMIC DNA]</scope>
    <source>
        <strain evidence="3 4">FACHB-351</strain>
    </source>
</reference>
<dbReference type="CDD" id="cd19946">
    <property type="entry name" value="GlpA-like_Fer2_BFD-like"/>
    <property type="match status" value="1"/>
</dbReference>
<protein>
    <submittedName>
        <fullName evidence="3">NAD(P)/FAD-dependent oxidoreductase</fullName>
    </submittedName>
</protein>
<dbReference type="SUPFAM" id="SSF54373">
    <property type="entry name" value="FAD-linked reductases, C-terminal domain"/>
    <property type="match status" value="1"/>
</dbReference>
<evidence type="ECO:0000259" key="2">
    <source>
        <dbReference type="Pfam" id="PF04324"/>
    </source>
</evidence>
<dbReference type="PANTHER" id="PTHR42720">
    <property type="entry name" value="GLYCEROL-3-PHOSPHATE DEHYDROGENASE"/>
    <property type="match status" value="1"/>
</dbReference>
<dbReference type="EMBL" id="JAIHOM010000025">
    <property type="protein sequence ID" value="MCW6036012.1"/>
    <property type="molecule type" value="Genomic_DNA"/>
</dbReference>
<dbReference type="InterPro" id="IPR052745">
    <property type="entry name" value="G3P_Oxidase/Oxidoreductase"/>
</dbReference>
<dbReference type="Pfam" id="PF04324">
    <property type="entry name" value="Fer2_BFD"/>
    <property type="match status" value="1"/>
</dbReference>
<feature type="domain" description="BFD-like [2Fe-2S]-binding" evidence="2">
    <location>
        <begin position="399"/>
        <end position="450"/>
    </location>
</feature>
<comment type="caution">
    <text evidence="3">The sequence shown here is derived from an EMBL/GenBank/DDBJ whole genome shotgun (WGS) entry which is preliminary data.</text>
</comment>
<sequence>MEVYDVAVIGGGIVGCAIARELMRYSLRVILLEKEIEVGFGVSKANSGIIHGGHHSSPDTLKGKLEWEGNQLWDALRDDLDFGFKRIGEITIALSEEQIPTLQQIKAQGEQKGVPGLELWETEQILKAEPHLSPNIVAGLYAPTTGVVNPYEACFALIDNARLNGLEISTKNPVLGLDYREDVWQINAQKGVIYSRFVINAAGLFADQIAEMAGVGNFKIYPRKGEEYLLDKRLNGYIQRVIFPCPTPVSKGILVIPTYDGTLMVGPTAEQVEDKEDLTTTAAGGQRVFEAVMQYAPGISPRDCIAEFAGLRPVADGEDFIIEPSSRPGFIQVAGIQSPGLTAAPAIALLVLEILQDSGLALIPKDDFIAKNPPVIRFASLSRTEHMTLTQEHPSYGRIVCRCEGITEGEILAAIARGAATLDGIKFRTRAGMGRCQGGFCTGRCLELLSRELGCPIPALTKRGGESWIVRAREEVLNR</sequence>
<feature type="domain" description="FAD dependent oxidoreductase" evidence="1">
    <location>
        <begin position="5"/>
        <end position="352"/>
    </location>
</feature>
<dbReference type="Pfam" id="PF01266">
    <property type="entry name" value="DAO"/>
    <property type="match status" value="1"/>
</dbReference>
<dbReference type="InterPro" id="IPR006076">
    <property type="entry name" value="FAD-dep_OxRdtase"/>
</dbReference>
<accession>A0ABT3L497</accession>
<dbReference type="Gene3D" id="3.30.9.10">
    <property type="entry name" value="D-Amino Acid Oxidase, subunit A, domain 2"/>
    <property type="match status" value="1"/>
</dbReference>
<keyword evidence="4" id="KW-1185">Reference proteome</keyword>
<dbReference type="SUPFAM" id="SSF51905">
    <property type="entry name" value="FAD/NAD(P)-binding domain"/>
    <property type="match status" value="1"/>
</dbReference>
<dbReference type="InterPro" id="IPR036188">
    <property type="entry name" value="FAD/NAD-bd_sf"/>
</dbReference>
<dbReference type="InterPro" id="IPR041854">
    <property type="entry name" value="BFD-like_2Fe2S-bd_dom_sf"/>
</dbReference>
<dbReference type="PANTHER" id="PTHR42720:SF1">
    <property type="entry name" value="GLYCEROL 3-PHOSPHATE OXIDASE"/>
    <property type="match status" value="1"/>
</dbReference>
<dbReference type="Gene3D" id="3.50.50.60">
    <property type="entry name" value="FAD/NAD(P)-binding domain"/>
    <property type="match status" value="1"/>
</dbReference>
<gene>
    <name evidence="3" type="ORF">K4A83_06960</name>
</gene>
<dbReference type="InterPro" id="IPR007419">
    <property type="entry name" value="BFD-like_2Fe2S-bd_dom"/>
</dbReference>
<organism evidence="3 4">
    <name type="scientific">Spirulina subsalsa FACHB-351</name>
    <dbReference type="NCBI Taxonomy" id="234711"/>
    <lineage>
        <taxon>Bacteria</taxon>
        <taxon>Bacillati</taxon>
        <taxon>Cyanobacteriota</taxon>
        <taxon>Cyanophyceae</taxon>
        <taxon>Spirulinales</taxon>
        <taxon>Spirulinaceae</taxon>
        <taxon>Spirulina</taxon>
    </lineage>
</organism>
<proteinExistence type="predicted"/>
<dbReference type="Gene3D" id="1.10.10.1100">
    <property type="entry name" value="BFD-like [2Fe-2S]-binding domain"/>
    <property type="match status" value="1"/>
</dbReference>
<name>A0ABT3L497_9CYAN</name>
<evidence type="ECO:0000313" key="4">
    <source>
        <dbReference type="Proteomes" id="UP001526426"/>
    </source>
</evidence>
<evidence type="ECO:0000259" key="1">
    <source>
        <dbReference type="Pfam" id="PF01266"/>
    </source>
</evidence>
<dbReference type="Proteomes" id="UP001526426">
    <property type="component" value="Unassembled WGS sequence"/>
</dbReference>